<dbReference type="EMBL" id="HBIZ01059055">
    <property type="protein sequence ID" value="CAE0784294.1"/>
    <property type="molecule type" value="Transcribed_RNA"/>
</dbReference>
<gene>
    <name evidence="2" type="ORF">PCAR00345_LOCUS36999</name>
</gene>
<feature type="compositionally biased region" description="Polar residues" evidence="1">
    <location>
        <begin position="299"/>
        <end position="311"/>
    </location>
</feature>
<dbReference type="PANTHER" id="PTHR13223">
    <property type="entry name" value="ACIDIC FIBROBLAST GROWTH FACTOR INTRACELLULAR BINDING PROTEIN"/>
    <property type="match status" value="1"/>
</dbReference>
<dbReference type="PANTHER" id="PTHR13223:SF2">
    <property type="entry name" value="ACIDIC FIBROBLAST GROWTH FACTOR INTRACELLULAR-BINDING PROTEIN"/>
    <property type="match status" value="1"/>
</dbReference>
<dbReference type="InterPro" id="IPR008614">
    <property type="entry name" value="FIBP"/>
</dbReference>
<protein>
    <recommendedName>
        <fullName evidence="3">Acidic fibroblast growth factor intracellular-binding protein</fullName>
    </recommendedName>
</protein>
<proteinExistence type="predicted"/>
<evidence type="ECO:0000313" key="2">
    <source>
        <dbReference type="EMBL" id="CAE0784294.1"/>
    </source>
</evidence>
<dbReference type="Pfam" id="PF05427">
    <property type="entry name" value="FIBP"/>
    <property type="match status" value="2"/>
</dbReference>
<accession>A0A7S4FAM3</accession>
<dbReference type="GO" id="GO:0005634">
    <property type="term" value="C:nucleus"/>
    <property type="evidence" value="ECO:0007669"/>
    <property type="project" value="TreeGrafter"/>
</dbReference>
<evidence type="ECO:0008006" key="3">
    <source>
        <dbReference type="Google" id="ProtNLM"/>
    </source>
</evidence>
<organism evidence="2">
    <name type="scientific">Chrysotila carterae</name>
    <name type="common">Marine alga</name>
    <name type="synonym">Syracosphaera carterae</name>
    <dbReference type="NCBI Taxonomy" id="13221"/>
    <lineage>
        <taxon>Eukaryota</taxon>
        <taxon>Haptista</taxon>
        <taxon>Haptophyta</taxon>
        <taxon>Prymnesiophyceae</taxon>
        <taxon>Isochrysidales</taxon>
        <taxon>Isochrysidaceae</taxon>
        <taxon>Chrysotila</taxon>
    </lineage>
</organism>
<sequence>MTVALSVCVSDPLELDAAAFSLWLEGASITDAAREMLLPGAEMTPAAKAMQLPVASEQEHALAEAEAHEQWRLFAMLRPFLDDPSTLITQRRLRIPLGVRQLLVDTYYSFEDRVMRELLGKKPTSKVKRQLESHCERLNVSSQSCRRQFDNLQRIFTWTDEHDGTGGAGVSNERAIDDSDGIGGGSTSLLAEHLCVAFLLSKPLAIRHVHVIFLCVHQFECSKRRLMFLSYADWEMCASLLLRHWTDPASGHDIDQDLMLNLSQVRSFYTEARPLTALLTAVAHVFQQSLQHAHAAVPTGTSPQQRHSSAQPHRANASHATARLGKLLKMLLELGGSLASAKELRELFVHIADIAEFMRISMSLNESEVVLLFESIGVAFPQEARNASLAQAWQRFLAGVMPIVMCFMAVDRNASPDTRPDRTLAI</sequence>
<reference evidence="2" key="1">
    <citation type="submission" date="2021-01" db="EMBL/GenBank/DDBJ databases">
        <authorList>
            <person name="Corre E."/>
            <person name="Pelletier E."/>
            <person name="Niang G."/>
            <person name="Scheremetjew M."/>
            <person name="Finn R."/>
            <person name="Kale V."/>
            <person name="Holt S."/>
            <person name="Cochrane G."/>
            <person name="Meng A."/>
            <person name="Brown T."/>
            <person name="Cohen L."/>
        </authorList>
    </citation>
    <scope>NUCLEOTIDE SEQUENCE</scope>
    <source>
        <strain evidence="2">CCMP645</strain>
    </source>
</reference>
<feature type="region of interest" description="Disordered" evidence="1">
    <location>
        <begin position="296"/>
        <end position="316"/>
    </location>
</feature>
<name>A0A7S4FAM3_CHRCT</name>
<dbReference type="AlphaFoldDB" id="A0A7S4FAM3"/>
<evidence type="ECO:0000256" key="1">
    <source>
        <dbReference type="SAM" id="MobiDB-lite"/>
    </source>
</evidence>